<dbReference type="EMBL" id="IACM01108797">
    <property type="protein sequence ID" value="LAB34021.1"/>
    <property type="molecule type" value="Transcribed_RNA"/>
</dbReference>
<reference evidence="1" key="2">
    <citation type="submission" date="2017-11" db="EMBL/GenBank/DDBJ databases">
        <title>Coralsnake Venomics: Analyses of Venom Gland Transcriptomes and Proteomes of Six Brazilian Taxa.</title>
        <authorList>
            <person name="Aird S.D."/>
            <person name="Jorge da Silva N."/>
            <person name="Qiu L."/>
            <person name="Villar-Briones A."/>
            <person name="Aparecida-Saddi V."/>
            <person name="Campos-Telles M.P."/>
            <person name="Grau M."/>
            <person name="Mikheyev A.S."/>
        </authorList>
    </citation>
    <scope>NUCLEOTIDE SEQUENCE</scope>
    <source>
        <tissue evidence="1">Venom_gland</tissue>
    </source>
</reference>
<organism evidence="1">
    <name type="scientific">Micrurus spixii</name>
    <name type="common">Amazon coral snake</name>
    <dbReference type="NCBI Taxonomy" id="129469"/>
    <lineage>
        <taxon>Eukaryota</taxon>
        <taxon>Metazoa</taxon>
        <taxon>Chordata</taxon>
        <taxon>Craniata</taxon>
        <taxon>Vertebrata</taxon>
        <taxon>Euteleostomi</taxon>
        <taxon>Lepidosauria</taxon>
        <taxon>Squamata</taxon>
        <taxon>Bifurcata</taxon>
        <taxon>Unidentata</taxon>
        <taxon>Episquamata</taxon>
        <taxon>Toxicofera</taxon>
        <taxon>Serpentes</taxon>
        <taxon>Colubroidea</taxon>
        <taxon>Elapidae</taxon>
        <taxon>Elapinae</taxon>
        <taxon>Micrurus</taxon>
    </lineage>
</organism>
<proteinExistence type="predicted"/>
<dbReference type="AlphaFoldDB" id="A0A2D4MKT1"/>
<protein>
    <submittedName>
        <fullName evidence="1">Uncharacterized protein</fullName>
    </submittedName>
</protein>
<name>A0A2D4MKT1_9SAUR</name>
<sequence length="100" mass="11356">MFSGIRVASFQTNKYSGKALTSVRTAQSDYMKFMPFNVLLVGKGATKLPILGVEVHVHLKIAEIEKHCHRLTWVFSYKIHRNAPITTVCDFFSLHQSFSP</sequence>
<evidence type="ECO:0000313" key="1">
    <source>
        <dbReference type="EMBL" id="LAB34021.1"/>
    </source>
</evidence>
<accession>A0A2D4MKT1</accession>
<reference evidence="1" key="1">
    <citation type="submission" date="2017-07" db="EMBL/GenBank/DDBJ databases">
        <authorList>
            <person name="Mikheyev A."/>
            <person name="Grau M."/>
        </authorList>
    </citation>
    <scope>NUCLEOTIDE SEQUENCE</scope>
    <source>
        <tissue evidence="1">Venom_gland</tissue>
    </source>
</reference>